<name>A0A3L7JHC7_9HYPH</name>
<evidence type="ECO:0000313" key="4">
    <source>
        <dbReference type="EMBL" id="RLQ89569.1"/>
    </source>
</evidence>
<evidence type="ECO:0000256" key="3">
    <source>
        <dbReference type="SAM" id="SignalP"/>
    </source>
</evidence>
<dbReference type="GO" id="GO:0055085">
    <property type="term" value="P:transmembrane transport"/>
    <property type="evidence" value="ECO:0007669"/>
    <property type="project" value="InterPro"/>
</dbReference>
<dbReference type="EMBL" id="RCWN01000001">
    <property type="protein sequence ID" value="RLQ89569.1"/>
    <property type="molecule type" value="Genomic_DNA"/>
</dbReference>
<protein>
    <submittedName>
        <fullName evidence="4">C4-dicarboxylate ABC transporter</fullName>
    </submittedName>
</protein>
<dbReference type="NCBIfam" id="NF037995">
    <property type="entry name" value="TRAP_S1"/>
    <property type="match status" value="1"/>
</dbReference>
<dbReference type="Proteomes" id="UP000281094">
    <property type="component" value="Unassembled WGS sequence"/>
</dbReference>
<evidence type="ECO:0000256" key="1">
    <source>
        <dbReference type="ARBA" id="ARBA00022729"/>
    </source>
</evidence>
<accession>A0A3L7JHC7</accession>
<dbReference type="InterPro" id="IPR018389">
    <property type="entry name" value="DctP_fam"/>
</dbReference>
<keyword evidence="5" id="KW-1185">Reference proteome</keyword>
<dbReference type="CDD" id="cd13665">
    <property type="entry name" value="PBP2_TRAP_Dctp3_4"/>
    <property type="match status" value="1"/>
</dbReference>
<feature type="signal peptide" evidence="3">
    <location>
        <begin position="1"/>
        <end position="21"/>
    </location>
</feature>
<dbReference type="PANTHER" id="PTHR33376:SF15">
    <property type="entry name" value="BLL6794 PROTEIN"/>
    <property type="match status" value="1"/>
</dbReference>
<comment type="caution">
    <text evidence="4">The sequence shown here is derived from an EMBL/GenBank/DDBJ whole genome shotgun (WGS) entry which is preliminary data.</text>
</comment>
<organism evidence="4 5">
    <name type="scientific">Notoacmeibacter ruber</name>
    <dbReference type="NCBI Taxonomy" id="2670375"/>
    <lineage>
        <taxon>Bacteria</taxon>
        <taxon>Pseudomonadati</taxon>
        <taxon>Pseudomonadota</taxon>
        <taxon>Alphaproteobacteria</taxon>
        <taxon>Hyphomicrobiales</taxon>
        <taxon>Notoacmeibacteraceae</taxon>
        <taxon>Notoacmeibacter</taxon>
    </lineage>
</organism>
<sequence length="380" mass="41394">MLLAGAAGLGAVLASGSASWAQDITLRLHQFLPPQANVPQFVIDPWIKKVEEAAGGKLKIEHFPAMQLGGKPPELIDQVIDGAVDIAWTVNGFTPGRFPRPEVFELPFMMTNAEATSRAYWELFDKEMKDTDYENLHVLGAWVHGPGVLHSNRPIETMDDMANVKFRTPSRMIGFLLEELNAAPIGMPITAIPEALSKGVIDGAVVPWEVTTALKIPELVKNHTEFAEGNAFYTVTFTLAMNKAKYESLPDDVKKAIDDNSGMEFSAMAGRIQASYDAPAREKAIEMGNNIITISPEETQKWREAAQPVYDRWAADMEAKGIDGQALIDEAEALIAKYTEEQKAQSNDAADEQEGAEAAPTEESGMSETPSDGEATEAAQ</sequence>
<evidence type="ECO:0000256" key="2">
    <source>
        <dbReference type="SAM" id="MobiDB-lite"/>
    </source>
</evidence>
<dbReference type="Gene3D" id="3.40.190.170">
    <property type="entry name" value="Bacterial extracellular solute-binding protein, family 7"/>
    <property type="match status" value="1"/>
</dbReference>
<keyword evidence="1 3" id="KW-0732">Signal</keyword>
<reference evidence="4 5" key="1">
    <citation type="submission" date="2018-10" db="EMBL/GenBank/DDBJ databases">
        <title>Notoacmeibacter sp. M2BS9Y-3-1, whole genome shotgun sequence.</title>
        <authorList>
            <person name="Tuo L."/>
        </authorList>
    </citation>
    <scope>NUCLEOTIDE SEQUENCE [LARGE SCALE GENOMIC DNA]</scope>
    <source>
        <strain evidence="4 5">M2BS9Y-3-1</strain>
    </source>
</reference>
<feature type="region of interest" description="Disordered" evidence="2">
    <location>
        <begin position="339"/>
        <end position="380"/>
    </location>
</feature>
<dbReference type="Pfam" id="PF03480">
    <property type="entry name" value="DctP"/>
    <property type="match status" value="1"/>
</dbReference>
<dbReference type="AlphaFoldDB" id="A0A3L7JHC7"/>
<dbReference type="PANTHER" id="PTHR33376">
    <property type="match status" value="1"/>
</dbReference>
<dbReference type="InterPro" id="IPR038404">
    <property type="entry name" value="TRAP_DctP_sf"/>
</dbReference>
<evidence type="ECO:0000313" key="5">
    <source>
        <dbReference type="Proteomes" id="UP000281094"/>
    </source>
</evidence>
<proteinExistence type="predicted"/>
<gene>
    <name evidence="4" type="ORF">D8780_10945</name>
</gene>
<feature type="chain" id="PRO_5018319573" evidence="3">
    <location>
        <begin position="22"/>
        <end position="380"/>
    </location>
</feature>